<dbReference type="OMA" id="MMLFAQN"/>
<accession>S3CHR6</accession>
<sequence length="375" mass="42372">MSERRVFFNVNELGRVAAEAVGANMCVGVEKYPDGMYNKSMLLTMDDGNEVVAKIPNPNAGLPHYTTASEVATMDFVRNILGTPVPRVLAWNSRVEGNPVGAQYTIMERVPGVELESVWPTMPIEDRLSIVKEIAGYQKTWASTSFTMYGSMYYAADLGSEYATNMTYTDGQGNEIETSRFAIGLSTGRELIDNKRSTVEFDRGPCKIICRFESTLLTYVQRSSLEDYHLAIGRREIASVKQLPQLPKSPITLCGPGTYQPTKDRKLKALECYLQLIKHLLSQDQSIGTSHLWHGDLHVANVFVNPSKPTEIVGIIDWQSTELAPLYFHTRQPQFLDFEGPQVEGLERPRLPKDIESMEEREQKRRRNLHMDQML</sequence>
<dbReference type="OrthoDB" id="2906425at2759"/>
<evidence type="ECO:0000313" key="9">
    <source>
        <dbReference type="EMBL" id="EPE24799.1"/>
    </source>
</evidence>
<dbReference type="RefSeq" id="XP_008087714.1">
    <property type="nucleotide sequence ID" value="XM_008089523.1"/>
</dbReference>
<dbReference type="KEGG" id="glz:GLAREA_11380"/>
<dbReference type="EMBL" id="KE145372">
    <property type="protein sequence ID" value="EPE24799.1"/>
    <property type="molecule type" value="Genomic_DNA"/>
</dbReference>
<dbReference type="PANTHER" id="PTHR36091:SF1">
    <property type="entry name" value="ALTERED INHERITANCE OF MITOCHONDRIA PROTEIN 9, MITOCHONDRIAL"/>
    <property type="match status" value="1"/>
</dbReference>
<dbReference type="Gene3D" id="3.30.200.20">
    <property type="entry name" value="Phosphorylase Kinase, domain 1"/>
    <property type="match status" value="1"/>
</dbReference>
<comment type="subcellular location">
    <subcellularLocation>
        <location evidence="1">Mitochondrion</location>
    </subcellularLocation>
</comment>
<feature type="compositionally biased region" description="Basic and acidic residues" evidence="7">
    <location>
        <begin position="352"/>
        <end position="363"/>
    </location>
</feature>
<dbReference type="GO" id="GO:0016301">
    <property type="term" value="F:kinase activity"/>
    <property type="evidence" value="ECO:0007669"/>
    <property type="project" value="UniProtKB-KW"/>
</dbReference>
<protein>
    <recommendedName>
        <fullName evidence="3">Altered inheritance of mitochondria protein 9, mitochondrial</fullName>
    </recommendedName>
    <alternativeName>
        <fullName evidence="6">Found in mitochondrial proteome protein 29</fullName>
    </alternativeName>
</protein>
<dbReference type="InterPro" id="IPR051035">
    <property type="entry name" value="Mito_inheritance_9"/>
</dbReference>
<comment type="similarity">
    <text evidence="2">Belongs to the AIM9 family.</text>
</comment>
<evidence type="ECO:0000256" key="3">
    <source>
        <dbReference type="ARBA" id="ARBA00016197"/>
    </source>
</evidence>
<dbReference type="SUPFAM" id="SSF56112">
    <property type="entry name" value="Protein kinase-like (PK-like)"/>
    <property type="match status" value="1"/>
</dbReference>
<gene>
    <name evidence="9" type="ORF">GLAREA_11380</name>
</gene>
<evidence type="ECO:0000256" key="6">
    <source>
        <dbReference type="ARBA" id="ARBA00031849"/>
    </source>
</evidence>
<name>S3CHR6_GLAL2</name>
<dbReference type="InterPro" id="IPR002575">
    <property type="entry name" value="Aminoglycoside_PTrfase"/>
</dbReference>
<evidence type="ECO:0000256" key="2">
    <source>
        <dbReference type="ARBA" id="ARBA00005543"/>
    </source>
</evidence>
<evidence type="ECO:0000313" key="10">
    <source>
        <dbReference type="Proteomes" id="UP000016922"/>
    </source>
</evidence>
<dbReference type="InterPro" id="IPR011009">
    <property type="entry name" value="Kinase-like_dom_sf"/>
</dbReference>
<dbReference type="Proteomes" id="UP000016922">
    <property type="component" value="Unassembled WGS sequence"/>
</dbReference>
<keyword evidence="4" id="KW-0809">Transit peptide</keyword>
<evidence type="ECO:0000259" key="8">
    <source>
        <dbReference type="Pfam" id="PF01636"/>
    </source>
</evidence>
<keyword evidence="9" id="KW-0418">Kinase</keyword>
<dbReference type="PANTHER" id="PTHR36091">
    <property type="entry name" value="ALTERED INHERITANCE OF MITOCHONDRIA PROTEIN 9, MITOCHONDRIAL"/>
    <property type="match status" value="1"/>
</dbReference>
<keyword evidence="10" id="KW-1185">Reference proteome</keyword>
<keyword evidence="9" id="KW-0808">Transferase</keyword>
<dbReference type="GeneID" id="19470421"/>
<reference evidence="9 10" key="1">
    <citation type="journal article" date="2013" name="BMC Genomics">
        <title>Genomics-driven discovery of the pneumocandin biosynthetic gene cluster in the fungus Glarea lozoyensis.</title>
        <authorList>
            <person name="Chen L."/>
            <person name="Yue Q."/>
            <person name="Zhang X."/>
            <person name="Xiang M."/>
            <person name="Wang C."/>
            <person name="Li S."/>
            <person name="Che Y."/>
            <person name="Ortiz-Lopez F.J."/>
            <person name="Bills G.F."/>
            <person name="Liu X."/>
            <person name="An Z."/>
        </authorList>
    </citation>
    <scope>NUCLEOTIDE SEQUENCE [LARGE SCALE GENOMIC DNA]</scope>
    <source>
        <strain evidence="10">ATCC 20868 / MF5171</strain>
    </source>
</reference>
<proteinExistence type="inferred from homology"/>
<dbReference type="GO" id="GO:0005739">
    <property type="term" value="C:mitochondrion"/>
    <property type="evidence" value="ECO:0007669"/>
    <property type="project" value="UniProtKB-SubCell"/>
</dbReference>
<dbReference type="HOGENOM" id="CLU_019189_13_0_1"/>
<dbReference type="AlphaFoldDB" id="S3CHR6"/>
<dbReference type="Gene3D" id="3.90.1200.10">
    <property type="match status" value="1"/>
</dbReference>
<feature type="region of interest" description="Disordered" evidence="7">
    <location>
        <begin position="352"/>
        <end position="375"/>
    </location>
</feature>
<feature type="domain" description="Aminoglycoside phosphotransferase" evidence="8">
    <location>
        <begin position="260"/>
        <end position="327"/>
    </location>
</feature>
<keyword evidence="5" id="KW-0496">Mitochondrion</keyword>
<dbReference type="Pfam" id="PF01636">
    <property type="entry name" value="APH"/>
    <property type="match status" value="2"/>
</dbReference>
<dbReference type="eggNOG" id="ENOG502SHU0">
    <property type="taxonomic scope" value="Eukaryota"/>
</dbReference>
<organism evidence="9 10">
    <name type="scientific">Glarea lozoyensis (strain ATCC 20868 / MF5171)</name>
    <dbReference type="NCBI Taxonomy" id="1116229"/>
    <lineage>
        <taxon>Eukaryota</taxon>
        <taxon>Fungi</taxon>
        <taxon>Dikarya</taxon>
        <taxon>Ascomycota</taxon>
        <taxon>Pezizomycotina</taxon>
        <taxon>Leotiomycetes</taxon>
        <taxon>Helotiales</taxon>
        <taxon>Helotiaceae</taxon>
        <taxon>Glarea</taxon>
    </lineage>
</organism>
<evidence type="ECO:0000256" key="1">
    <source>
        <dbReference type="ARBA" id="ARBA00004173"/>
    </source>
</evidence>
<evidence type="ECO:0000256" key="4">
    <source>
        <dbReference type="ARBA" id="ARBA00022946"/>
    </source>
</evidence>
<evidence type="ECO:0000256" key="7">
    <source>
        <dbReference type="SAM" id="MobiDB-lite"/>
    </source>
</evidence>
<evidence type="ECO:0000256" key="5">
    <source>
        <dbReference type="ARBA" id="ARBA00023128"/>
    </source>
</evidence>
<feature type="domain" description="Aminoglycoside phosphotransferase" evidence="8">
    <location>
        <begin position="30"/>
        <end position="142"/>
    </location>
</feature>